<accession>A0ABZ3EV23</accession>
<dbReference type="Proteomes" id="UP001451571">
    <property type="component" value="Chromosome"/>
</dbReference>
<dbReference type="Pfam" id="PF01546">
    <property type="entry name" value="Peptidase_M20"/>
    <property type="match status" value="1"/>
</dbReference>
<dbReference type="GO" id="GO:0045148">
    <property type="term" value="F:tripeptide aminopeptidase activity"/>
    <property type="evidence" value="ECO:0007669"/>
    <property type="project" value="UniProtKB-EC"/>
</dbReference>
<evidence type="ECO:0000256" key="7">
    <source>
        <dbReference type="ARBA" id="ARBA00022833"/>
    </source>
</evidence>
<dbReference type="NCBIfam" id="NF003976">
    <property type="entry name" value="PRK05469.1"/>
    <property type="match status" value="1"/>
</dbReference>
<evidence type="ECO:0000313" key="11">
    <source>
        <dbReference type="EMBL" id="XAH73380.1"/>
    </source>
</evidence>
<evidence type="ECO:0000259" key="10">
    <source>
        <dbReference type="Pfam" id="PF07687"/>
    </source>
</evidence>
<feature type="active site" evidence="9">
    <location>
        <position position="82"/>
    </location>
</feature>
<feature type="binding site" evidence="9">
    <location>
        <position position="178"/>
    </location>
    <ligand>
        <name>Zn(2+)</name>
        <dbReference type="ChEBI" id="CHEBI:29105"/>
        <label>2</label>
    </ligand>
</feature>
<comment type="catalytic activity">
    <reaction evidence="1 9">
        <text>Release of the N-terminal residue from a tripeptide.</text>
        <dbReference type="EC" id="3.4.11.4"/>
    </reaction>
</comment>
<proteinExistence type="inferred from homology"/>
<dbReference type="InterPro" id="IPR010161">
    <property type="entry name" value="Peptidase_M20B"/>
</dbReference>
<keyword evidence="3 9" id="KW-0031">Aminopeptidase</keyword>
<reference evidence="11 12" key="1">
    <citation type="submission" date="2024-02" db="EMBL/GenBank/DDBJ databases">
        <title>Bacterial strain from lacustrine sediment.</title>
        <authorList>
            <person name="Petit C."/>
            <person name="Fadhlaoui K."/>
        </authorList>
    </citation>
    <scope>NUCLEOTIDE SEQUENCE [LARGE SCALE GENOMIC DNA]</scope>
    <source>
        <strain evidence="11 12">IPX-CK</strain>
    </source>
</reference>
<evidence type="ECO:0000256" key="3">
    <source>
        <dbReference type="ARBA" id="ARBA00022438"/>
    </source>
</evidence>
<gene>
    <name evidence="9 11" type="primary">pepT</name>
    <name evidence="11" type="ORF">V6984_18025</name>
</gene>
<dbReference type="NCBIfam" id="TIGR01882">
    <property type="entry name" value="peptidase-T"/>
    <property type="match status" value="1"/>
</dbReference>
<dbReference type="EC" id="3.4.11.4" evidence="9"/>
<keyword evidence="7 9" id="KW-0862">Zinc</keyword>
<dbReference type="EMBL" id="CP146256">
    <property type="protein sequence ID" value="XAH73380.1"/>
    <property type="molecule type" value="Genomic_DNA"/>
</dbReference>
<feature type="binding site" evidence="9">
    <location>
        <position position="382"/>
    </location>
    <ligand>
        <name>Zn(2+)</name>
        <dbReference type="ChEBI" id="CHEBI:29105"/>
        <label>2</label>
    </ligand>
</feature>
<evidence type="ECO:0000256" key="1">
    <source>
        <dbReference type="ARBA" id="ARBA00000870"/>
    </source>
</evidence>
<dbReference type="InterPro" id="IPR002933">
    <property type="entry name" value="Peptidase_M20"/>
</dbReference>
<dbReference type="CDD" id="cd03892">
    <property type="entry name" value="M20_peptT"/>
    <property type="match status" value="1"/>
</dbReference>
<dbReference type="NCBIfam" id="NF009920">
    <property type="entry name" value="PRK13381.1"/>
    <property type="match status" value="1"/>
</dbReference>
<evidence type="ECO:0000313" key="12">
    <source>
        <dbReference type="Proteomes" id="UP001451571"/>
    </source>
</evidence>
<feature type="binding site" evidence="9">
    <location>
        <position position="80"/>
    </location>
    <ligand>
        <name>Zn(2+)</name>
        <dbReference type="ChEBI" id="CHEBI:29105"/>
        <label>1</label>
    </ligand>
</feature>
<comment type="subcellular location">
    <subcellularLocation>
        <location evidence="9">Cytoplasm</location>
    </subcellularLocation>
</comment>
<dbReference type="Pfam" id="PF07687">
    <property type="entry name" value="M20_dimer"/>
    <property type="match status" value="1"/>
</dbReference>
<dbReference type="PANTHER" id="PTHR42994:SF1">
    <property type="entry name" value="PEPTIDASE T"/>
    <property type="match status" value="1"/>
</dbReference>
<keyword evidence="5 9" id="KW-0479">Metal-binding</keyword>
<dbReference type="InterPro" id="IPR001261">
    <property type="entry name" value="ArgE/DapE_CS"/>
</dbReference>
<dbReference type="SUPFAM" id="SSF53187">
    <property type="entry name" value="Zn-dependent exopeptidases"/>
    <property type="match status" value="1"/>
</dbReference>
<comment type="function">
    <text evidence="9">Cleaves the N-terminal amino acid of tripeptides.</text>
</comment>
<keyword evidence="12" id="KW-1185">Reference proteome</keyword>
<keyword evidence="8 9" id="KW-0482">Metalloprotease</keyword>
<feature type="active site" description="Proton acceptor" evidence="9">
    <location>
        <position position="177"/>
    </location>
</feature>
<comment type="cofactor">
    <cofactor evidence="9">
        <name>Zn(2+)</name>
        <dbReference type="ChEBI" id="CHEBI:29105"/>
    </cofactor>
    <text evidence="9">Binds 2 Zn(2+) ions per subunit.</text>
</comment>
<dbReference type="SUPFAM" id="SSF55031">
    <property type="entry name" value="Bacterial exopeptidase dimerisation domain"/>
    <property type="match status" value="1"/>
</dbReference>
<evidence type="ECO:0000256" key="2">
    <source>
        <dbReference type="ARBA" id="ARBA00009692"/>
    </source>
</evidence>
<dbReference type="Gene3D" id="3.40.630.10">
    <property type="entry name" value="Zn peptidases"/>
    <property type="match status" value="1"/>
</dbReference>
<dbReference type="PROSITE" id="PS00758">
    <property type="entry name" value="ARGE_DAPE_CPG2_1"/>
    <property type="match status" value="1"/>
</dbReference>
<evidence type="ECO:0000256" key="8">
    <source>
        <dbReference type="ARBA" id="ARBA00023049"/>
    </source>
</evidence>
<dbReference type="PIRSF" id="PIRSF037215">
    <property type="entry name" value="Peptidase_M20B"/>
    <property type="match status" value="1"/>
</dbReference>
<dbReference type="InterPro" id="IPR036264">
    <property type="entry name" value="Bact_exopeptidase_dim_dom"/>
</dbReference>
<evidence type="ECO:0000256" key="5">
    <source>
        <dbReference type="ARBA" id="ARBA00022723"/>
    </source>
</evidence>
<keyword evidence="6 9" id="KW-0378">Hydrolase</keyword>
<dbReference type="RefSeq" id="WP_342756988.1">
    <property type="nucleotide sequence ID" value="NZ_CP146256.1"/>
</dbReference>
<dbReference type="PANTHER" id="PTHR42994">
    <property type="entry name" value="PEPTIDASE T"/>
    <property type="match status" value="1"/>
</dbReference>
<feature type="binding site" evidence="9">
    <location>
        <position position="200"/>
    </location>
    <ligand>
        <name>Zn(2+)</name>
        <dbReference type="ChEBI" id="CHEBI:29105"/>
        <label>1</label>
    </ligand>
</feature>
<feature type="binding site" evidence="9">
    <location>
        <position position="143"/>
    </location>
    <ligand>
        <name>Zn(2+)</name>
        <dbReference type="ChEBI" id="CHEBI:29105"/>
        <label>2</label>
    </ligand>
</feature>
<sequence length="414" mass="45936">MSTVVDNFLKYVRLDTQSEDGRASTPSTAKQFDLAKLLVEQLEEMGAEEITLDKEYCYVYASIPASRGLESAPVLGFIAHMDTSPAVTGAGVKPRIVETYDGGDIVLNGEKNVVMRTNDFPELSYYIGKSLIVTDGTTLLGADDKAGIAEIMAMAQYLLTHPEIAHGKLRIGFTPDEEVGAGADYFDVDLFGADYAYTVDGGRLGELEYENFNAAGAKVTAYGRSVHPGDAKNKMINALLILQEFQAMLPAFQNPMYTEKYEGFYHLDSLTGNVEEAVSEYIIRDHDKEKFEQKKENFLRIGCFLNEKYREGTVVIDLKDSYYNMKEIIEKNMHLVDNAKAAMEEIGVTPIVIPIRGGTDGARLSFMGLPCPNICTGGHNFHGKYEYICVESMEKIVELLIRISQKYGLAQEDC</sequence>
<name>A0ABZ3EV23_9FIRM</name>
<feature type="domain" description="Peptidase M20 dimerisation" evidence="10">
    <location>
        <begin position="209"/>
        <end position="298"/>
    </location>
</feature>
<keyword evidence="4 9" id="KW-0645">Protease</keyword>
<dbReference type="HAMAP" id="MF_00550">
    <property type="entry name" value="Aminopeptidase_M20"/>
    <property type="match status" value="1"/>
</dbReference>
<evidence type="ECO:0000256" key="9">
    <source>
        <dbReference type="HAMAP-Rule" id="MF_00550"/>
    </source>
</evidence>
<protein>
    <recommendedName>
        <fullName evidence="9">Peptidase T</fullName>
        <ecNumber evidence="9">3.4.11.4</ecNumber>
    </recommendedName>
    <alternativeName>
        <fullName evidence="9">Aminotripeptidase</fullName>
        <shortName evidence="9">Tripeptidase</shortName>
    </alternativeName>
    <alternativeName>
        <fullName evidence="9">Tripeptide aminopeptidase</fullName>
    </alternativeName>
</protein>
<organism evidence="11 12">
    <name type="scientific">Kineothrix sedimenti</name>
    <dbReference type="NCBI Taxonomy" id="3123317"/>
    <lineage>
        <taxon>Bacteria</taxon>
        <taxon>Bacillati</taxon>
        <taxon>Bacillota</taxon>
        <taxon>Clostridia</taxon>
        <taxon>Lachnospirales</taxon>
        <taxon>Lachnospiraceae</taxon>
        <taxon>Kineothrix</taxon>
    </lineage>
</organism>
<evidence type="ECO:0000256" key="6">
    <source>
        <dbReference type="ARBA" id="ARBA00022801"/>
    </source>
</evidence>
<dbReference type="Gene3D" id="3.30.70.360">
    <property type="match status" value="1"/>
</dbReference>
<feature type="binding site" evidence="9">
    <location>
        <position position="143"/>
    </location>
    <ligand>
        <name>Zn(2+)</name>
        <dbReference type="ChEBI" id="CHEBI:29105"/>
        <label>1</label>
    </ligand>
</feature>
<evidence type="ECO:0000256" key="4">
    <source>
        <dbReference type="ARBA" id="ARBA00022670"/>
    </source>
</evidence>
<comment type="similarity">
    <text evidence="2 9">Belongs to the peptidase M20B family.</text>
</comment>
<dbReference type="PROSITE" id="PS00759">
    <property type="entry name" value="ARGE_DAPE_CPG2_2"/>
    <property type="match status" value="1"/>
</dbReference>
<keyword evidence="9" id="KW-0963">Cytoplasm</keyword>
<dbReference type="InterPro" id="IPR011650">
    <property type="entry name" value="Peptidase_M20_dimer"/>
</dbReference>